<dbReference type="GO" id="GO:0044183">
    <property type="term" value="F:protein folding chaperone"/>
    <property type="evidence" value="ECO:0007669"/>
    <property type="project" value="TreeGrafter"/>
</dbReference>
<keyword evidence="1" id="KW-0963">Cytoplasm</keyword>
<dbReference type="EMBL" id="CP002456">
    <property type="protein sequence ID" value="ADU92102.1"/>
    <property type="molecule type" value="Genomic_DNA"/>
</dbReference>
<dbReference type="Gene3D" id="1.10.287.480">
    <property type="entry name" value="helix hairpin bin"/>
    <property type="match status" value="1"/>
</dbReference>
<keyword evidence="5" id="KW-0676">Redox-active center</keyword>
<evidence type="ECO:0000313" key="6">
    <source>
        <dbReference type="EMBL" id="ADU92102.1"/>
    </source>
</evidence>
<dbReference type="InterPro" id="IPR000397">
    <property type="entry name" value="Heat_shock_Hsp33"/>
</dbReference>
<accession>A0A654KI45</accession>
<keyword evidence="3" id="KW-1015">Disulfide bond</keyword>
<evidence type="ECO:0000256" key="3">
    <source>
        <dbReference type="ARBA" id="ARBA00023157"/>
    </source>
</evidence>
<evidence type="ECO:0000256" key="5">
    <source>
        <dbReference type="ARBA" id="ARBA00023284"/>
    </source>
</evidence>
<name>A0A654KI45_TAYEM</name>
<evidence type="ECO:0000256" key="2">
    <source>
        <dbReference type="ARBA" id="ARBA00022833"/>
    </source>
</evidence>
<keyword evidence="4" id="KW-0143">Chaperone</keyword>
<dbReference type="AlphaFoldDB" id="A0A654KI45"/>
<dbReference type="PANTHER" id="PTHR30111">
    <property type="entry name" value="33 KDA CHAPERONIN"/>
    <property type="match status" value="1"/>
</dbReference>
<keyword evidence="2" id="KW-0862">Zinc</keyword>
<dbReference type="SUPFAM" id="SSF118352">
    <property type="entry name" value="HSP33 redox switch-like"/>
    <property type="match status" value="1"/>
</dbReference>
<dbReference type="Pfam" id="PF01430">
    <property type="entry name" value="HSP33"/>
    <property type="match status" value="1"/>
</dbReference>
<dbReference type="GO" id="GO:0005737">
    <property type="term" value="C:cytoplasm"/>
    <property type="evidence" value="ECO:0007669"/>
    <property type="project" value="InterPro"/>
</dbReference>
<dbReference type="InterPro" id="IPR016153">
    <property type="entry name" value="Heat_shock_Hsp33_N"/>
</dbReference>
<sequence>MDQVQKFLTIDKSARIISVDLKDAWDDSLYDKNYPAPLPIYLGQLTCACILLAANIKFEGSVILQIQSDGAVSLAVVECTSDFKIRSTVKLNDKFPITDSSTFTELINHNNSGRFSVILDPKDKTQGQKPYIGVVEILGDSISENLSHYMKQSEQLDSLLYLAANSERATGLLIQRLPESGGHEISSNQAQETWDTLKALASTINSNEMLQINSNQLLDRLFWEQKLLEHPAESVIWYCPCSKYKVGDMLRMLGQSEIESILKERNNIEVSCHFCGKIYNFDAVDAAQLFIDSSKSTPQENPKTTH</sequence>
<proteinExistence type="predicted"/>
<evidence type="ECO:0000256" key="1">
    <source>
        <dbReference type="ARBA" id="ARBA00022490"/>
    </source>
</evidence>
<dbReference type="KEGG" id="teq:TEQUI_1179"/>
<dbReference type="SUPFAM" id="SSF64397">
    <property type="entry name" value="Hsp33 domain"/>
    <property type="match status" value="1"/>
</dbReference>
<dbReference type="PIRSF" id="PIRSF005261">
    <property type="entry name" value="Heat_shock_Hsp33"/>
    <property type="match status" value="1"/>
</dbReference>
<protein>
    <submittedName>
        <fullName evidence="6">33 kDa chaperonin(HSP33)</fullName>
    </submittedName>
</protein>
<dbReference type="GO" id="GO:0042026">
    <property type="term" value="P:protein refolding"/>
    <property type="evidence" value="ECO:0007669"/>
    <property type="project" value="TreeGrafter"/>
</dbReference>
<dbReference type="InterPro" id="IPR016154">
    <property type="entry name" value="Heat_shock_Hsp33_C"/>
</dbReference>
<dbReference type="Proteomes" id="UP000007472">
    <property type="component" value="Chromosome"/>
</dbReference>
<dbReference type="PANTHER" id="PTHR30111:SF1">
    <property type="entry name" value="33 KDA CHAPERONIN"/>
    <property type="match status" value="1"/>
</dbReference>
<evidence type="ECO:0000256" key="4">
    <source>
        <dbReference type="ARBA" id="ARBA00023186"/>
    </source>
</evidence>
<dbReference type="GO" id="GO:0051082">
    <property type="term" value="F:unfolded protein binding"/>
    <property type="evidence" value="ECO:0007669"/>
    <property type="project" value="InterPro"/>
</dbReference>
<dbReference type="Gene3D" id="3.55.30.10">
    <property type="entry name" value="Hsp33 domain"/>
    <property type="match status" value="1"/>
</dbReference>
<gene>
    <name evidence="6" type="ordered locus">TEQUI_1179</name>
</gene>
<evidence type="ECO:0000313" key="7">
    <source>
        <dbReference type="Proteomes" id="UP000007472"/>
    </source>
</evidence>
<reference evidence="6 7" key="1">
    <citation type="journal article" date="2011" name="J. Bacteriol.">
        <title>Genome sequence of Taylorella equigenitalis MCE9, the causative agent of contagious equine metritis.</title>
        <authorList>
            <person name="Hebert L."/>
            <person name="Moumen B."/>
            <person name="Duquesne F."/>
            <person name="Breuil M.F."/>
            <person name="Laugier C."/>
            <person name="Batto J.M."/>
            <person name="Renault P."/>
            <person name="Petry S."/>
        </authorList>
    </citation>
    <scope>NUCLEOTIDE SEQUENCE [LARGE SCALE GENOMIC DNA]</scope>
    <source>
        <strain evidence="6 7">MCE9</strain>
    </source>
</reference>
<dbReference type="InterPro" id="IPR023212">
    <property type="entry name" value="Hsp33_helix_hairpin_bin_dom_sf"/>
</dbReference>
<organism evidence="6 7">
    <name type="scientific">Taylorella equigenitalis (strain MCE9)</name>
    <dbReference type="NCBI Taxonomy" id="937774"/>
    <lineage>
        <taxon>Bacteria</taxon>
        <taxon>Pseudomonadati</taxon>
        <taxon>Pseudomonadota</taxon>
        <taxon>Betaproteobacteria</taxon>
        <taxon>Burkholderiales</taxon>
        <taxon>Alcaligenaceae</taxon>
        <taxon>Taylorella</taxon>
    </lineage>
</organism>
<dbReference type="Gene3D" id="3.90.1280.10">
    <property type="entry name" value="HSP33 redox switch-like"/>
    <property type="match status" value="1"/>
</dbReference>
<dbReference type="CDD" id="cd00498">
    <property type="entry name" value="Hsp33"/>
    <property type="match status" value="1"/>
</dbReference>